<evidence type="ECO:0000256" key="7">
    <source>
        <dbReference type="ARBA" id="ARBA00022927"/>
    </source>
</evidence>
<protein>
    <recommendedName>
        <fullName evidence="3">Membrane protein insertase YidC</fullName>
    </recommendedName>
    <alternativeName>
        <fullName evidence="15">Foldase YidC</fullName>
    </alternativeName>
    <alternativeName>
        <fullName evidence="14">Membrane integrase YidC</fullName>
    </alternativeName>
    <alternativeName>
        <fullName evidence="13">Membrane protein YidC</fullName>
    </alternativeName>
</protein>
<organism evidence="19 20">
    <name type="scientific">Agromyces terreus</name>
    <dbReference type="NCBI Taxonomy" id="424795"/>
    <lineage>
        <taxon>Bacteria</taxon>
        <taxon>Bacillati</taxon>
        <taxon>Actinomycetota</taxon>
        <taxon>Actinomycetes</taxon>
        <taxon>Micrococcales</taxon>
        <taxon>Microbacteriaceae</taxon>
        <taxon>Agromyces</taxon>
    </lineage>
</organism>
<evidence type="ECO:0000256" key="4">
    <source>
        <dbReference type="ARBA" id="ARBA00022448"/>
    </source>
</evidence>
<keyword evidence="6 16" id="KW-0812">Transmembrane</keyword>
<dbReference type="RefSeq" id="WP_156999848.1">
    <property type="nucleotide sequence ID" value="NZ_BAAANU010000073.1"/>
</dbReference>
<feature type="transmembrane region" description="Helical" evidence="17">
    <location>
        <begin position="34"/>
        <end position="57"/>
    </location>
</feature>
<reference evidence="19" key="1">
    <citation type="submission" date="2022-06" db="EMBL/GenBank/DDBJ databases">
        <title>Sequencing the genomes of 1000 actinobacteria strains.</title>
        <authorList>
            <person name="Klenk H.-P."/>
        </authorList>
    </citation>
    <scope>NUCLEOTIDE SEQUENCE</scope>
    <source>
        <strain evidence="19">DSM 22016</strain>
    </source>
</reference>
<gene>
    <name evidence="19" type="ORF">BJ978_001732</name>
</gene>
<dbReference type="GO" id="GO:0005886">
    <property type="term" value="C:plasma membrane"/>
    <property type="evidence" value="ECO:0007669"/>
    <property type="project" value="UniProtKB-SubCell"/>
</dbReference>
<evidence type="ECO:0000256" key="8">
    <source>
        <dbReference type="ARBA" id="ARBA00022989"/>
    </source>
</evidence>
<evidence type="ECO:0000256" key="1">
    <source>
        <dbReference type="ARBA" id="ARBA00004651"/>
    </source>
</evidence>
<dbReference type="Proteomes" id="UP001139722">
    <property type="component" value="Unassembled WGS sequence"/>
</dbReference>
<keyword evidence="5" id="KW-1003">Cell membrane</keyword>
<evidence type="ECO:0000256" key="16">
    <source>
        <dbReference type="RuleBase" id="RU003945"/>
    </source>
</evidence>
<keyword evidence="4" id="KW-0813">Transport</keyword>
<comment type="subcellular location">
    <subcellularLocation>
        <location evidence="1">Cell membrane</location>
        <topology evidence="1">Multi-pass membrane protein</topology>
    </subcellularLocation>
    <subcellularLocation>
        <location evidence="16">Membrane</location>
        <topology evidence="16">Multi-pass membrane protein</topology>
    </subcellularLocation>
</comment>
<feature type="transmembrane region" description="Helical" evidence="17">
    <location>
        <begin position="224"/>
        <end position="249"/>
    </location>
</feature>
<dbReference type="GO" id="GO:0051205">
    <property type="term" value="P:protein insertion into membrane"/>
    <property type="evidence" value="ECO:0007669"/>
    <property type="project" value="TreeGrafter"/>
</dbReference>
<dbReference type="NCBIfam" id="TIGR03592">
    <property type="entry name" value="yidC_oxa1_cterm"/>
    <property type="match status" value="1"/>
</dbReference>
<dbReference type="OrthoDB" id="9780552at2"/>
<feature type="domain" description="Membrane insertase YidC/Oxa/ALB C-terminal" evidence="18">
    <location>
        <begin position="37"/>
        <end position="256"/>
    </location>
</feature>
<dbReference type="InterPro" id="IPR001708">
    <property type="entry name" value="YidC/ALB3/OXA1/COX18"/>
</dbReference>
<evidence type="ECO:0000256" key="14">
    <source>
        <dbReference type="ARBA" id="ARBA00033245"/>
    </source>
</evidence>
<comment type="caution">
    <text evidence="19">The sequence shown here is derived from an EMBL/GenBank/DDBJ whole genome shotgun (WGS) entry which is preliminary data.</text>
</comment>
<dbReference type="GO" id="GO:0032977">
    <property type="term" value="F:membrane insertase activity"/>
    <property type="evidence" value="ECO:0007669"/>
    <property type="project" value="InterPro"/>
</dbReference>
<evidence type="ECO:0000256" key="13">
    <source>
        <dbReference type="ARBA" id="ARBA00031538"/>
    </source>
</evidence>
<evidence type="ECO:0000256" key="9">
    <source>
        <dbReference type="ARBA" id="ARBA00023136"/>
    </source>
</evidence>
<dbReference type="PANTHER" id="PTHR12428">
    <property type="entry name" value="OXA1"/>
    <property type="match status" value="1"/>
</dbReference>
<proteinExistence type="inferred from homology"/>
<keyword evidence="8 17" id="KW-1133">Transmembrane helix</keyword>
<keyword evidence="20" id="KW-1185">Reference proteome</keyword>
<evidence type="ECO:0000256" key="10">
    <source>
        <dbReference type="ARBA" id="ARBA00023186"/>
    </source>
</evidence>
<comment type="function">
    <text evidence="11">Required for the insertion and/or proper folding and/or complex formation of integral membrane proteins into the membrane. Involved in integration of membrane proteins that insert both dependently and independently of the Sec translocase complex, as well as at least some lipoproteins. Aids folding of multispanning membrane proteins.</text>
</comment>
<evidence type="ECO:0000259" key="18">
    <source>
        <dbReference type="Pfam" id="PF02096"/>
    </source>
</evidence>
<evidence type="ECO:0000256" key="12">
    <source>
        <dbReference type="ARBA" id="ARBA00026028"/>
    </source>
</evidence>
<dbReference type="GO" id="GO:0015031">
    <property type="term" value="P:protein transport"/>
    <property type="evidence" value="ECO:0007669"/>
    <property type="project" value="UniProtKB-KW"/>
</dbReference>
<evidence type="ECO:0000256" key="3">
    <source>
        <dbReference type="ARBA" id="ARBA00015325"/>
    </source>
</evidence>
<evidence type="ECO:0000313" key="20">
    <source>
        <dbReference type="Proteomes" id="UP001139722"/>
    </source>
</evidence>
<evidence type="ECO:0000313" key="19">
    <source>
        <dbReference type="EMBL" id="MCP2371056.1"/>
    </source>
</evidence>
<evidence type="ECO:0000256" key="11">
    <source>
        <dbReference type="ARBA" id="ARBA00025034"/>
    </source>
</evidence>
<dbReference type="PANTHER" id="PTHR12428:SF65">
    <property type="entry name" value="CYTOCHROME C OXIDASE ASSEMBLY PROTEIN COX18, MITOCHONDRIAL"/>
    <property type="match status" value="1"/>
</dbReference>
<dbReference type="AlphaFoldDB" id="A0A9X2H0P6"/>
<comment type="subunit">
    <text evidence="12">Interacts with the Sec translocase complex via SecD. Specifically interacts with transmembrane segments of nascent integral membrane proteins during membrane integration.</text>
</comment>
<dbReference type="InterPro" id="IPR047196">
    <property type="entry name" value="YidC_ALB_C"/>
</dbReference>
<dbReference type="InterPro" id="IPR028055">
    <property type="entry name" value="YidC/Oxa/ALB_C"/>
</dbReference>
<name>A0A9X2H0P6_9MICO</name>
<accession>A0A9X2H0P6</accession>
<feature type="transmembrane region" description="Helical" evidence="17">
    <location>
        <begin position="148"/>
        <end position="175"/>
    </location>
</feature>
<sequence length="274" mass="28552">MNLYAFPPIAAVLDAAYSLLMSLSNLLEPLAGASSAALAIVLVTLLVRAALIPVGILQAKAERTRARLAPKIAELQRKHKKDPERLQRETMALYAEEGTSPLAGCLPMLVQIPVVGVIYALFILPVIAGHPNELLAHTLFGVPLGTSLAGSIAAGTATPTVIVVFGTIVLLIALVGEITRRAFRPVATAPDAASPATTGAGTMPGTLSPEGLARMQGVLGLLQFITAVVAMFVPLAAAIYLLVTVAWTLGQRLVLRRMYPAVPPQSPQAPALPA</sequence>
<dbReference type="CDD" id="cd20070">
    <property type="entry name" value="5TM_YidC_Alb3"/>
    <property type="match status" value="1"/>
</dbReference>
<evidence type="ECO:0000256" key="6">
    <source>
        <dbReference type="ARBA" id="ARBA00022692"/>
    </source>
</evidence>
<dbReference type="Pfam" id="PF02096">
    <property type="entry name" value="60KD_IMP"/>
    <property type="match status" value="1"/>
</dbReference>
<dbReference type="EMBL" id="JAMZDY010000001">
    <property type="protein sequence ID" value="MCP2371056.1"/>
    <property type="molecule type" value="Genomic_DNA"/>
</dbReference>
<evidence type="ECO:0000256" key="5">
    <source>
        <dbReference type="ARBA" id="ARBA00022475"/>
    </source>
</evidence>
<evidence type="ECO:0000256" key="2">
    <source>
        <dbReference type="ARBA" id="ARBA00010527"/>
    </source>
</evidence>
<keyword evidence="9 17" id="KW-0472">Membrane</keyword>
<keyword evidence="7" id="KW-0653">Protein transport</keyword>
<feature type="transmembrane region" description="Helical" evidence="17">
    <location>
        <begin position="108"/>
        <end position="128"/>
    </location>
</feature>
<evidence type="ECO:0000256" key="17">
    <source>
        <dbReference type="SAM" id="Phobius"/>
    </source>
</evidence>
<keyword evidence="10" id="KW-0143">Chaperone</keyword>
<comment type="similarity">
    <text evidence="2">Belongs to the OXA1/ALB3/YidC family. Type 1 subfamily.</text>
</comment>
<evidence type="ECO:0000256" key="15">
    <source>
        <dbReference type="ARBA" id="ARBA00033342"/>
    </source>
</evidence>